<proteinExistence type="inferred from homology"/>
<reference evidence="6" key="1">
    <citation type="submission" date="2014-03" db="EMBL/GenBank/DDBJ databases">
        <authorList>
            <person name="Urmite Genomes U."/>
        </authorList>
    </citation>
    <scope>NUCLEOTIDE SEQUENCE [LARGE SCALE GENOMIC DNA]</scope>
    <source>
        <strain evidence="6">HD-03</strain>
    </source>
</reference>
<dbReference type="AlphaFoldDB" id="A0A024P971"/>
<keyword evidence="3" id="KW-0808">Transferase</keyword>
<evidence type="ECO:0000313" key="5">
    <source>
        <dbReference type="EMBL" id="CDQ25398.1"/>
    </source>
</evidence>
<evidence type="ECO:0000256" key="3">
    <source>
        <dbReference type="ARBA" id="ARBA00022679"/>
    </source>
</evidence>
<feature type="domain" description="Methyltransferase type 11" evidence="4">
    <location>
        <begin position="48"/>
        <end position="141"/>
    </location>
</feature>
<gene>
    <name evidence="5" type="primary">ycgJ</name>
    <name evidence="5" type="ORF">BN983_03730</name>
</gene>
<dbReference type="Gene3D" id="3.40.50.150">
    <property type="entry name" value="Vaccinia Virus protein VP39"/>
    <property type="match status" value="1"/>
</dbReference>
<comment type="caution">
    <text evidence="5">The sequence shown here is derived from an EMBL/GenBank/DDBJ whole genome shotgun (WGS) entry which is preliminary data.</text>
</comment>
<dbReference type="Pfam" id="PF08241">
    <property type="entry name" value="Methyltransf_11"/>
    <property type="match status" value="1"/>
</dbReference>
<dbReference type="InterPro" id="IPR051052">
    <property type="entry name" value="Diverse_substrate_MTase"/>
</dbReference>
<dbReference type="Proteomes" id="UP000028868">
    <property type="component" value="Unassembled WGS sequence"/>
</dbReference>
<dbReference type="GO" id="GO:0032259">
    <property type="term" value="P:methylation"/>
    <property type="evidence" value="ECO:0007669"/>
    <property type="project" value="UniProtKB-KW"/>
</dbReference>
<evidence type="ECO:0000256" key="1">
    <source>
        <dbReference type="ARBA" id="ARBA00008361"/>
    </source>
</evidence>
<comment type="similarity">
    <text evidence="1">Belongs to the methyltransferase superfamily.</text>
</comment>
<keyword evidence="2 5" id="KW-0489">Methyltransferase</keyword>
<evidence type="ECO:0000256" key="2">
    <source>
        <dbReference type="ARBA" id="ARBA00022603"/>
    </source>
</evidence>
<evidence type="ECO:0000259" key="4">
    <source>
        <dbReference type="Pfam" id="PF08241"/>
    </source>
</evidence>
<dbReference type="RefSeq" id="WP_074736051.1">
    <property type="nucleotide sequence ID" value="NZ_CCDH010000005.1"/>
</dbReference>
<protein>
    <submittedName>
        <fullName evidence="5">Methyltransferase YcgJ</fullName>
    </submittedName>
</protein>
<sequence length="326" mass="37852">MSDEWKRRVKEVFSKNKQAYVDSATHRKQSDLEAIVEWLTPTPAQKALDIATGGGHVSRALSPYCGIVFATDLTKDMLENTAYHLSSYKNIEYIIADAEGLPFIEKTFDIVTCRIAPHHFPSPDTFVMEVTRVLKETGKFLLIDNIAPEDKKLDQFYNHFEKKRDYSHVRALKISEWEQLFIKNGLSIKNSLTRKKRMPFQDWVSRTTDNEANQKEIESLFRQASPEAKCHFSICEENGQIQSFAIDEYMVLVEKIFLLTNNPPPHWENKRGIEFVCEVEINGYSRNGPCPIWNIARIPHHLCHNWCWSPCDDHHCGSLTFYKKRP</sequence>
<organism evidence="5 6">
    <name type="scientific">Halobacillus karajensis</name>
    <dbReference type="NCBI Taxonomy" id="195088"/>
    <lineage>
        <taxon>Bacteria</taxon>
        <taxon>Bacillati</taxon>
        <taxon>Bacillota</taxon>
        <taxon>Bacilli</taxon>
        <taxon>Bacillales</taxon>
        <taxon>Bacillaceae</taxon>
        <taxon>Halobacillus</taxon>
    </lineage>
</organism>
<dbReference type="EMBL" id="CCDI010000005">
    <property type="protein sequence ID" value="CDQ25398.1"/>
    <property type="molecule type" value="Genomic_DNA"/>
</dbReference>
<dbReference type="CDD" id="cd02440">
    <property type="entry name" value="AdoMet_MTases"/>
    <property type="match status" value="1"/>
</dbReference>
<accession>A0A024P971</accession>
<keyword evidence="6" id="KW-1185">Reference proteome</keyword>
<dbReference type="InterPro" id="IPR029063">
    <property type="entry name" value="SAM-dependent_MTases_sf"/>
</dbReference>
<dbReference type="PANTHER" id="PTHR44942">
    <property type="entry name" value="METHYLTRANSF_11 DOMAIN-CONTAINING PROTEIN"/>
    <property type="match status" value="1"/>
</dbReference>
<dbReference type="GO" id="GO:0008757">
    <property type="term" value="F:S-adenosylmethionine-dependent methyltransferase activity"/>
    <property type="evidence" value="ECO:0007669"/>
    <property type="project" value="InterPro"/>
</dbReference>
<reference evidence="5 6" key="2">
    <citation type="submission" date="2014-05" db="EMBL/GenBank/DDBJ databases">
        <title>Draft genome sequence of Halobacillus karajensis HK-03.</title>
        <authorList>
            <person name="Khelaifia S."/>
            <person name="Croce O."/>
            <person name="Lagier J.C."/>
            <person name="Raoult D."/>
        </authorList>
    </citation>
    <scope>NUCLEOTIDE SEQUENCE [LARGE SCALE GENOMIC DNA]</scope>
    <source>
        <strain evidence="5 6">HD-03</strain>
    </source>
</reference>
<dbReference type="SUPFAM" id="SSF53335">
    <property type="entry name" value="S-adenosyl-L-methionine-dependent methyltransferases"/>
    <property type="match status" value="1"/>
</dbReference>
<evidence type="ECO:0000313" key="6">
    <source>
        <dbReference type="Proteomes" id="UP000028868"/>
    </source>
</evidence>
<dbReference type="PANTHER" id="PTHR44942:SF4">
    <property type="entry name" value="METHYLTRANSFERASE TYPE 11 DOMAIN-CONTAINING PROTEIN"/>
    <property type="match status" value="1"/>
</dbReference>
<dbReference type="InterPro" id="IPR013216">
    <property type="entry name" value="Methyltransf_11"/>
</dbReference>
<name>A0A024P971_9BACI</name>